<evidence type="ECO:0000256" key="3">
    <source>
        <dbReference type="ARBA" id="ARBA00023054"/>
    </source>
</evidence>
<evidence type="ECO:0000313" key="6">
    <source>
        <dbReference type="EMBL" id="MBL6444944.1"/>
    </source>
</evidence>
<keyword evidence="7" id="KW-1185">Reference proteome</keyword>
<comment type="similarity">
    <text evidence="2">Belongs to the RmuC family.</text>
</comment>
<gene>
    <name evidence="6" type="primary">rmuC</name>
    <name evidence="6" type="ORF">JMN32_01395</name>
</gene>
<dbReference type="AlphaFoldDB" id="A0A937FT42"/>
<reference evidence="6" key="1">
    <citation type="submission" date="2021-01" db="EMBL/GenBank/DDBJ databases">
        <title>Fulvivirga kasyanovii gen. nov., sp nov., a novel member of the phylum Bacteroidetes isolated from seawater in a mussel farm.</title>
        <authorList>
            <person name="Zhao L.-H."/>
            <person name="Wang Z.-J."/>
        </authorList>
    </citation>
    <scope>NUCLEOTIDE SEQUENCE</scope>
    <source>
        <strain evidence="6">29W222</strain>
    </source>
</reference>
<dbReference type="RefSeq" id="WP_202854489.1">
    <property type="nucleotide sequence ID" value="NZ_JAEUGD010000003.1"/>
</dbReference>
<dbReference type="PANTHER" id="PTHR30563:SF0">
    <property type="entry name" value="DNA RECOMBINATION PROTEIN RMUC"/>
    <property type="match status" value="1"/>
</dbReference>
<evidence type="ECO:0000256" key="5">
    <source>
        <dbReference type="SAM" id="Coils"/>
    </source>
</evidence>
<evidence type="ECO:0000313" key="7">
    <source>
        <dbReference type="Proteomes" id="UP000614216"/>
    </source>
</evidence>
<evidence type="ECO:0000256" key="1">
    <source>
        <dbReference type="ARBA" id="ARBA00003416"/>
    </source>
</evidence>
<protein>
    <submittedName>
        <fullName evidence="6">DNA recombination protein RmuC</fullName>
    </submittedName>
</protein>
<feature type="coiled-coil region" evidence="5">
    <location>
        <begin position="155"/>
        <end position="182"/>
    </location>
</feature>
<comment type="caution">
    <text evidence="6">The sequence shown here is derived from an EMBL/GenBank/DDBJ whole genome shotgun (WGS) entry which is preliminary data.</text>
</comment>
<keyword evidence="4" id="KW-0233">DNA recombination</keyword>
<keyword evidence="3 5" id="KW-0175">Coiled coil</keyword>
<dbReference type="EMBL" id="JAEUGD010000003">
    <property type="protein sequence ID" value="MBL6444944.1"/>
    <property type="molecule type" value="Genomic_DNA"/>
</dbReference>
<dbReference type="Pfam" id="PF02646">
    <property type="entry name" value="RmuC"/>
    <property type="match status" value="1"/>
</dbReference>
<evidence type="ECO:0000256" key="2">
    <source>
        <dbReference type="ARBA" id="ARBA00009840"/>
    </source>
</evidence>
<organism evidence="6 7">
    <name type="scientific">Fulvivirga marina</name>
    <dbReference type="NCBI Taxonomy" id="2494733"/>
    <lineage>
        <taxon>Bacteria</taxon>
        <taxon>Pseudomonadati</taxon>
        <taxon>Bacteroidota</taxon>
        <taxon>Cytophagia</taxon>
        <taxon>Cytophagales</taxon>
        <taxon>Fulvivirgaceae</taxon>
        <taxon>Fulvivirga</taxon>
    </lineage>
</organism>
<evidence type="ECO:0000256" key="4">
    <source>
        <dbReference type="ARBA" id="ARBA00023172"/>
    </source>
</evidence>
<sequence>MEIIWLISGVILGGVGSWMIAKFKFASEAKDSEAGLQVEKERVANLQRDADVLKKELQEERANVLGLNNKLSSTEADYRNLEEKLRDQKRELEKLQEKFSLEFKNLANEIFEEKSRKFTDQNKINLGELLNPLREKITEFEKKVEMNSKESLEQSTALREQLKGLRELNQQMSKEAENLTRALKGDTKAQGNWGEFILESVLEKSGLEKGREYLVQESFTNEDGRRFQPDVIIRLPEDKNIIIDSKVSLIAYEKYVAGDEAEKEINLKAHILSIRNHLKGLNLKQYEQLHGVKGLDFILMFVPIEPAFSTAVQSDVQLFNDAYDKNIVIVSPSTLMATLRTIANIWKNEYQSQNALEIARQGGDLYDKFVAFTEDLVKVGNSLDSTQKVYREAMKKLYDGRGNLVNRAKKIKELGAKTSKILDQKLIDRASESE</sequence>
<proteinExistence type="inferred from homology"/>
<comment type="function">
    <text evidence="1">Involved in DNA recombination.</text>
</comment>
<dbReference type="InterPro" id="IPR003798">
    <property type="entry name" value="DNA_recombination_RmuC"/>
</dbReference>
<dbReference type="GO" id="GO:0006310">
    <property type="term" value="P:DNA recombination"/>
    <property type="evidence" value="ECO:0007669"/>
    <property type="project" value="UniProtKB-KW"/>
</dbReference>
<dbReference type="PANTHER" id="PTHR30563">
    <property type="entry name" value="DNA RECOMBINATION PROTEIN RMUC"/>
    <property type="match status" value="1"/>
</dbReference>
<accession>A0A937FT42</accession>
<name>A0A937FT42_9BACT</name>
<dbReference type="Proteomes" id="UP000614216">
    <property type="component" value="Unassembled WGS sequence"/>
</dbReference>
<feature type="coiled-coil region" evidence="5">
    <location>
        <begin position="29"/>
        <end position="109"/>
    </location>
</feature>